<dbReference type="AlphaFoldDB" id="A0A8J5LYG0"/>
<evidence type="ECO:0000256" key="1">
    <source>
        <dbReference type="SAM" id="MobiDB-lite"/>
    </source>
</evidence>
<evidence type="ECO:0000313" key="2">
    <source>
        <dbReference type="EMBL" id="KAG6951842.1"/>
    </source>
</evidence>
<evidence type="ECO:0000313" key="3">
    <source>
        <dbReference type="Proteomes" id="UP000709295"/>
    </source>
</evidence>
<organism evidence="2 3">
    <name type="scientific">Phytophthora aleatoria</name>
    <dbReference type="NCBI Taxonomy" id="2496075"/>
    <lineage>
        <taxon>Eukaryota</taxon>
        <taxon>Sar</taxon>
        <taxon>Stramenopiles</taxon>
        <taxon>Oomycota</taxon>
        <taxon>Peronosporomycetes</taxon>
        <taxon>Peronosporales</taxon>
        <taxon>Peronosporaceae</taxon>
        <taxon>Phytophthora</taxon>
    </lineage>
</organism>
<protein>
    <submittedName>
        <fullName evidence="2">Uncharacterized protein</fullName>
    </submittedName>
</protein>
<feature type="region of interest" description="Disordered" evidence="1">
    <location>
        <begin position="1"/>
        <end position="24"/>
    </location>
</feature>
<gene>
    <name evidence="2" type="ORF">JG688_00013570</name>
</gene>
<reference evidence="2" key="1">
    <citation type="submission" date="2021-01" db="EMBL/GenBank/DDBJ databases">
        <title>Phytophthora aleatoria, a newly-described species from Pinus radiata is distinct from Phytophthora cactorum isolates based on comparative genomics.</title>
        <authorList>
            <person name="Mcdougal R."/>
            <person name="Panda P."/>
            <person name="Williams N."/>
            <person name="Studholme D.J."/>
        </authorList>
    </citation>
    <scope>NUCLEOTIDE SEQUENCE</scope>
    <source>
        <strain evidence="2">NZFS 4037</strain>
    </source>
</reference>
<dbReference type="EMBL" id="JAENGY010001166">
    <property type="protein sequence ID" value="KAG6951842.1"/>
    <property type="molecule type" value="Genomic_DNA"/>
</dbReference>
<sequence>MHGRTTFSYRGKQRDAQVRPNNCDIKPFSLGRTQYRQHQGLTFRLQPKTTLVEYEDTQSEIQQQFHGVRTRTVDGKLQTQSAAQYLRAIHP</sequence>
<proteinExistence type="predicted"/>
<accession>A0A8J5LYG0</accession>
<name>A0A8J5LYG0_9STRA</name>
<comment type="caution">
    <text evidence="2">The sequence shown here is derived from an EMBL/GenBank/DDBJ whole genome shotgun (WGS) entry which is preliminary data.</text>
</comment>
<dbReference type="Proteomes" id="UP000709295">
    <property type="component" value="Unassembled WGS sequence"/>
</dbReference>
<keyword evidence="3" id="KW-1185">Reference proteome</keyword>